<evidence type="ECO:0000313" key="5">
    <source>
        <dbReference type="Proteomes" id="UP001596312"/>
    </source>
</evidence>
<dbReference type="EC" id="2.1.1.-" evidence="4"/>
<gene>
    <name evidence="4" type="ORF">ACFQGH_06020</name>
</gene>
<dbReference type="CDD" id="cd02440">
    <property type="entry name" value="AdoMet_MTases"/>
    <property type="match status" value="1"/>
</dbReference>
<dbReference type="RefSeq" id="WP_340603267.1">
    <property type="nucleotide sequence ID" value="NZ_JBBMXV010000002.1"/>
</dbReference>
<dbReference type="PANTHER" id="PTHR43861:SF1">
    <property type="entry name" value="TRANS-ACONITATE 2-METHYLTRANSFERASE"/>
    <property type="match status" value="1"/>
</dbReference>
<dbReference type="GO" id="GO:0008168">
    <property type="term" value="F:methyltransferase activity"/>
    <property type="evidence" value="ECO:0007669"/>
    <property type="project" value="UniProtKB-KW"/>
</dbReference>
<dbReference type="PANTHER" id="PTHR43861">
    <property type="entry name" value="TRANS-ACONITATE 2-METHYLTRANSFERASE-RELATED"/>
    <property type="match status" value="1"/>
</dbReference>
<protein>
    <submittedName>
        <fullName evidence="4">Class I SAM-dependent methyltransferase</fullName>
        <ecNumber evidence="4">2.1.1.-</ecNumber>
    </submittedName>
</protein>
<dbReference type="AlphaFoldDB" id="A0ABD5UZX2"/>
<evidence type="ECO:0000256" key="1">
    <source>
        <dbReference type="ARBA" id="ARBA00022603"/>
    </source>
</evidence>
<accession>A0ABD5UZX2</accession>
<keyword evidence="5" id="KW-1185">Reference proteome</keyword>
<dbReference type="InterPro" id="IPR041698">
    <property type="entry name" value="Methyltransf_25"/>
</dbReference>
<comment type="caution">
    <text evidence="4">The sequence shown here is derived from an EMBL/GenBank/DDBJ whole genome shotgun (WGS) entry which is preliminary data.</text>
</comment>
<reference evidence="4 5" key="1">
    <citation type="journal article" date="2019" name="Int. J. Syst. Evol. Microbiol.">
        <title>The Global Catalogue of Microorganisms (GCM) 10K type strain sequencing project: providing services to taxonomists for standard genome sequencing and annotation.</title>
        <authorList>
            <consortium name="The Broad Institute Genomics Platform"/>
            <consortium name="The Broad Institute Genome Sequencing Center for Infectious Disease"/>
            <person name="Wu L."/>
            <person name="Ma J."/>
        </authorList>
    </citation>
    <scope>NUCLEOTIDE SEQUENCE [LARGE SCALE GENOMIC DNA]</scope>
    <source>
        <strain evidence="4 5">CGMCC 1.3240</strain>
    </source>
</reference>
<evidence type="ECO:0000259" key="3">
    <source>
        <dbReference type="Pfam" id="PF13649"/>
    </source>
</evidence>
<dbReference type="Gene3D" id="3.40.50.150">
    <property type="entry name" value="Vaccinia Virus protein VP39"/>
    <property type="match status" value="1"/>
</dbReference>
<keyword evidence="1 4" id="KW-0489">Methyltransferase</keyword>
<dbReference type="GO" id="GO:0032259">
    <property type="term" value="P:methylation"/>
    <property type="evidence" value="ECO:0007669"/>
    <property type="project" value="UniProtKB-KW"/>
</dbReference>
<organism evidence="4 5">
    <name type="scientific">Halalkalicoccus tibetensis</name>
    <dbReference type="NCBI Taxonomy" id="175632"/>
    <lineage>
        <taxon>Archaea</taxon>
        <taxon>Methanobacteriati</taxon>
        <taxon>Methanobacteriota</taxon>
        <taxon>Stenosarchaea group</taxon>
        <taxon>Halobacteria</taxon>
        <taxon>Halobacteriales</taxon>
        <taxon>Halococcaceae</taxon>
        <taxon>Halalkalicoccus</taxon>
    </lineage>
</organism>
<evidence type="ECO:0000313" key="4">
    <source>
        <dbReference type="EMBL" id="MFC6904753.1"/>
    </source>
</evidence>
<dbReference type="EMBL" id="JBHSXQ010000002">
    <property type="protein sequence ID" value="MFC6904753.1"/>
    <property type="molecule type" value="Genomic_DNA"/>
</dbReference>
<dbReference type="SUPFAM" id="SSF53335">
    <property type="entry name" value="S-adenosyl-L-methionine-dependent methyltransferases"/>
    <property type="match status" value="1"/>
</dbReference>
<proteinExistence type="predicted"/>
<evidence type="ECO:0000256" key="2">
    <source>
        <dbReference type="ARBA" id="ARBA00022679"/>
    </source>
</evidence>
<dbReference type="Pfam" id="PF13649">
    <property type="entry name" value="Methyltransf_25"/>
    <property type="match status" value="1"/>
</dbReference>
<feature type="domain" description="Methyltransferase" evidence="3">
    <location>
        <begin position="43"/>
        <end position="137"/>
    </location>
</feature>
<sequence length="216" mass="23507">MSAADFYTRWAELYDHVSRSIPGIAGLRKRTAEALELELGDTVVEMGCGTGANLAYLRKEVGPEGTVIGVDFSAGVLDRAREHVEREGWENVHLVRGDAIQPPLREADAVVATFVVGMFPDPEAVVESWCEFVGPGGRVALLNAARSRRAYGPLVNLPFRAFVYASTPHKRRFDDPTGVLDERVAAGHGALERRCERTVHDDGALGLVRLTAGRVV</sequence>
<name>A0ABD5UZX2_9EURY</name>
<dbReference type="Proteomes" id="UP001596312">
    <property type="component" value="Unassembled WGS sequence"/>
</dbReference>
<keyword evidence="2 4" id="KW-0808">Transferase</keyword>
<dbReference type="InterPro" id="IPR029063">
    <property type="entry name" value="SAM-dependent_MTases_sf"/>
</dbReference>